<organism evidence="2">
    <name type="scientific">uncultured Anaerotruncus sp</name>
    <dbReference type="NCBI Taxonomy" id="905011"/>
    <lineage>
        <taxon>Bacteria</taxon>
        <taxon>Bacillati</taxon>
        <taxon>Bacillota</taxon>
        <taxon>Clostridia</taxon>
        <taxon>Eubacteriales</taxon>
        <taxon>Oscillospiraceae</taxon>
        <taxon>Anaerotruncus</taxon>
        <taxon>environmental samples</taxon>
    </lineage>
</organism>
<sequence>MTKLEYLKQLEDALKNRMSRKDIDDIIRDYAEYFAEGQRQGKSEFETARGLGTPQEVAEQIVSEGMGNTQSAINAKVKNTWKKVRTSSIWNKVFLVILILALSPFILAGGGLILAALGIVVGALAGVVAALFGALLASFAVAVCGVMGIGLMSPSIVALSLIVAVGMLAGSVLGICLACMSIRSLWRLLKNLLRPRPRYKPINPHIEEESEEE</sequence>
<dbReference type="Pfam" id="PF22564">
    <property type="entry name" value="HAAS"/>
    <property type="match status" value="1"/>
</dbReference>
<evidence type="ECO:0008006" key="3">
    <source>
        <dbReference type="Google" id="ProtNLM"/>
    </source>
</evidence>
<feature type="transmembrane region" description="Helical" evidence="1">
    <location>
        <begin position="93"/>
        <end position="117"/>
    </location>
</feature>
<feature type="transmembrane region" description="Helical" evidence="1">
    <location>
        <begin position="123"/>
        <end position="149"/>
    </location>
</feature>
<evidence type="ECO:0000313" key="2">
    <source>
        <dbReference type="EMBL" id="VYT18641.1"/>
    </source>
</evidence>
<accession>A0A6N2UQY9</accession>
<name>A0A6N2UQY9_9FIRM</name>
<dbReference type="AlphaFoldDB" id="A0A6N2UQY9"/>
<keyword evidence="1" id="KW-1133">Transmembrane helix</keyword>
<gene>
    <name evidence="2" type="ORF">AULFYP135_02015</name>
</gene>
<dbReference type="EMBL" id="CACRSL010000003">
    <property type="protein sequence ID" value="VYT18641.1"/>
    <property type="molecule type" value="Genomic_DNA"/>
</dbReference>
<keyword evidence="1" id="KW-0472">Membrane</keyword>
<keyword evidence="1" id="KW-0812">Transmembrane</keyword>
<evidence type="ECO:0000256" key="1">
    <source>
        <dbReference type="SAM" id="Phobius"/>
    </source>
</evidence>
<reference evidence="2" key="1">
    <citation type="submission" date="2019-11" db="EMBL/GenBank/DDBJ databases">
        <authorList>
            <person name="Feng L."/>
        </authorList>
    </citation>
    <scope>NUCLEOTIDE SEQUENCE</scope>
    <source>
        <strain evidence="2">AundefinedLFYP135</strain>
    </source>
</reference>
<proteinExistence type="predicted"/>
<feature type="transmembrane region" description="Helical" evidence="1">
    <location>
        <begin position="156"/>
        <end position="186"/>
    </location>
</feature>
<protein>
    <recommendedName>
        <fullName evidence="3">DUF1700 domain-containing protein</fullName>
    </recommendedName>
</protein>